<evidence type="ECO:0000313" key="1">
    <source>
        <dbReference type="EMBL" id="KAK7318319.1"/>
    </source>
</evidence>
<dbReference type="Proteomes" id="UP001359559">
    <property type="component" value="Unassembled WGS sequence"/>
</dbReference>
<organism evidence="1 2">
    <name type="scientific">Clitoria ternatea</name>
    <name type="common">Butterfly pea</name>
    <dbReference type="NCBI Taxonomy" id="43366"/>
    <lineage>
        <taxon>Eukaryota</taxon>
        <taxon>Viridiplantae</taxon>
        <taxon>Streptophyta</taxon>
        <taxon>Embryophyta</taxon>
        <taxon>Tracheophyta</taxon>
        <taxon>Spermatophyta</taxon>
        <taxon>Magnoliopsida</taxon>
        <taxon>eudicotyledons</taxon>
        <taxon>Gunneridae</taxon>
        <taxon>Pentapetalae</taxon>
        <taxon>rosids</taxon>
        <taxon>fabids</taxon>
        <taxon>Fabales</taxon>
        <taxon>Fabaceae</taxon>
        <taxon>Papilionoideae</taxon>
        <taxon>50 kb inversion clade</taxon>
        <taxon>NPAAA clade</taxon>
        <taxon>indigoferoid/millettioid clade</taxon>
        <taxon>Phaseoleae</taxon>
        <taxon>Clitoria</taxon>
    </lineage>
</organism>
<name>A0AAN9Q245_CLITE</name>
<comment type="caution">
    <text evidence="1">The sequence shown here is derived from an EMBL/GenBank/DDBJ whole genome shotgun (WGS) entry which is preliminary data.</text>
</comment>
<reference evidence="1 2" key="1">
    <citation type="submission" date="2024-01" db="EMBL/GenBank/DDBJ databases">
        <title>The genomes of 5 underutilized Papilionoideae crops provide insights into root nodulation and disease resistance.</title>
        <authorList>
            <person name="Yuan L."/>
        </authorList>
    </citation>
    <scope>NUCLEOTIDE SEQUENCE [LARGE SCALE GENOMIC DNA]</scope>
    <source>
        <strain evidence="1">LY-2023</strain>
        <tissue evidence="1">Leaf</tissue>
    </source>
</reference>
<keyword evidence="2" id="KW-1185">Reference proteome</keyword>
<dbReference type="AlphaFoldDB" id="A0AAN9Q245"/>
<dbReference type="EMBL" id="JAYKXN010000001">
    <property type="protein sequence ID" value="KAK7318319.1"/>
    <property type="molecule type" value="Genomic_DNA"/>
</dbReference>
<protein>
    <submittedName>
        <fullName evidence="1">Uncharacterized protein</fullName>
    </submittedName>
</protein>
<accession>A0AAN9Q245</accession>
<evidence type="ECO:0000313" key="2">
    <source>
        <dbReference type="Proteomes" id="UP001359559"/>
    </source>
</evidence>
<proteinExistence type="predicted"/>
<gene>
    <name evidence="1" type="ORF">RJT34_03018</name>
</gene>
<sequence length="126" mass="13531">MELGSGGVVLMFAGGEGNRIKELKWFLFLLLPLIDSLVPRCHSLGASLSHSSYSVPLYYSLSHSMPPSHCLVASLSLDAFPSLPWCLSRIRLGPLSCIPSLVSGGCKQGYVSRIPYLGVGSCSWDS</sequence>